<dbReference type="SMART" id="SM00774">
    <property type="entry name" value="WRKY"/>
    <property type="match status" value="1"/>
</dbReference>
<sequence length="362" mass="40064">MEENRGLILYGCTLAKNLEENLPNLANQPDFFLRSCDEIIRVFSNVKERLSREVVPQPFDVGIQEWLRSGTGTNTENQAMDLLKAQSILGHSSQYHDAHGFEFIGHQMGGERVMEGDAQGLRAGRGLEIKPVDASNPSPETSPSQRRRKRKDEADKIVERVPAPQMGNLDLPPEDGFTWRKYGQKEILGCRHPRSYYRCTHQRLYQCPAKKQVQRLNDDFYTFEVTYRGNHTCNISSTTPFVSVPTPIEHGTIPQTTTTMQPPLSHWLSMEIKPPPEVEAAPTSFDTLAFQYPGGAGPSSSSSVAAGGSGSAGPSGPQFPVYQPVSDLADAIFNSGSSSNNSMELIFSSIDENWDTPGEKKN</sequence>
<evidence type="ECO:0000256" key="3">
    <source>
        <dbReference type="ARBA" id="ARBA00023125"/>
    </source>
</evidence>
<feature type="domain" description="WRKY" evidence="7">
    <location>
        <begin position="174"/>
        <end position="236"/>
    </location>
</feature>
<evidence type="ECO:0000256" key="4">
    <source>
        <dbReference type="ARBA" id="ARBA00023163"/>
    </source>
</evidence>
<dbReference type="PANTHER" id="PTHR31282">
    <property type="entry name" value="WRKY TRANSCRIPTION FACTOR 21-RELATED"/>
    <property type="match status" value="1"/>
</dbReference>
<keyword evidence="9" id="KW-1185">Reference proteome</keyword>
<dbReference type="AlphaFoldDB" id="A0A8S0PUB1"/>
<dbReference type="OrthoDB" id="684963at2759"/>
<dbReference type="InterPro" id="IPR036576">
    <property type="entry name" value="WRKY_dom_sf"/>
</dbReference>
<evidence type="ECO:0000259" key="7">
    <source>
        <dbReference type="PROSITE" id="PS50811"/>
    </source>
</evidence>
<organism evidence="8 9">
    <name type="scientific">Olea europaea subsp. europaea</name>
    <dbReference type="NCBI Taxonomy" id="158383"/>
    <lineage>
        <taxon>Eukaryota</taxon>
        <taxon>Viridiplantae</taxon>
        <taxon>Streptophyta</taxon>
        <taxon>Embryophyta</taxon>
        <taxon>Tracheophyta</taxon>
        <taxon>Spermatophyta</taxon>
        <taxon>Magnoliopsida</taxon>
        <taxon>eudicotyledons</taxon>
        <taxon>Gunneridae</taxon>
        <taxon>Pentapetalae</taxon>
        <taxon>asterids</taxon>
        <taxon>lamiids</taxon>
        <taxon>Lamiales</taxon>
        <taxon>Oleaceae</taxon>
        <taxon>Oleeae</taxon>
        <taxon>Olea</taxon>
    </lineage>
</organism>
<accession>A0A8S0PUB1</accession>
<comment type="subcellular location">
    <subcellularLocation>
        <location evidence="1">Nucleus</location>
    </subcellularLocation>
</comment>
<reference evidence="8 9" key="1">
    <citation type="submission" date="2019-12" db="EMBL/GenBank/DDBJ databases">
        <authorList>
            <person name="Alioto T."/>
            <person name="Alioto T."/>
            <person name="Gomez Garrido J."/>
        </authorList>
    </citation>
    <scope>NUCLEOTIDE SEQUENCE [LARGE SCALE GENOMIC DNA]</scope>
</reference>
<dbReference type="PROSITE" id="PS50811">
    <property type="entry name" value="WRKY"/>
    <property type="match status" value="1"/>
</dbReference>
<proteinExistence type="predicted"/>
<evidence type="ECO:0000256" key="2">
    <source>
        <dbReference type="ARBA" id="ARBA00023015"/>
    </source>
</evidence>
<dbReference type="Pfam" id="PF03106">
    <property type="entry name" value="WRKY"/>
    <property type="match status" value="1"/>
</dbReference>
<keyword evidence="2" id="KW-0805">Transcription regulation</keyword>
<name>A0A8S0PUB1_OLEEU</name>
<evidence type="ECO:0000256" key="6">
    <source>
        <dbReference type="SAM" id="MobiDB-lite"/>
    </source>
</evidence>
<dbReference type="GO" id="GO:0003700">
    <property type="term" value="F:DNA-binding transcription factor activity"/>
    <property type="evidence" value="ECO:0007669"/>
    <property type="project" value="InterPro"/>
</dbReference>
<feature type="compositionally biased region" description="Polar residues" evidence="6">
    <location>
        <begin position="135"/>
        <end position="144"/>
    </location>
</feature>
<dbReference type="Proteomes" id="UP000594638">
    <property type="component" value="Unassembled WGS sequence"/>
</dbReference>
<dbReference type="GO" id="GO:0005634">
    <property type="term" value="C:nucleus"/>
    <property type="evidence" value="ECO:0007669"/>
    <property type="project" value="UniProtKB-SubCell"/>
</dbReference>
<dbReference type="InterPro" id="IPR003657">
    <property type="entry name" value="WRKY_dom"/>
</dbReference>
<keyword evidence="5" id="KW-0539">Nucleus</keyword>
<gene>
    <name evidence="8" type="ORF">OLEA9_A087978</name>
</gene>
<evidence type="ECO:0000313" key="9">
    <source>
        <dbReference type="Proteomes" id="UP000594638"/>
    </source>
</evidence>
<dbReference type="Gramene" id="OE9A087978T1">
    <property type="protein sequence ID" value="OE9A087978C1"/>
    <property type="gene ID" value="OE9A087978"/>
</dbReference>
<dbReference type="GO" id="GO:0043565">
    <property type="term" value="F:sequence-specific DNA binding"/>
    <property type="evidence" value="ECO:0007669"/>
    <property type="project" value="InterPro"/>
</dbReference>
<comment type="caution">
    <text evidence="8">The sequence shown here is derived from an EMBL/GenBank/DDBJ whole genome shotgun (WGS) entry which is preliminary data.</text>
</comment>
<protein>
    <submittedName>
        <fullName evidence="8">WRKY transcription factor 55</fullName>
    </submittedName>
</protein>
<feature type="region of interest" description="Disordered" evidence="6">
    <location>
        <begin position="289"/>
        <end position="321"/>
    </location>
</feature>
<dbReference type="EMBL" id="CACTIH010000242">
    <property type="protein sequence ID" value="CAA2957873.1"/>
    <property type="molecule type" value="Genomic_DNA"/>
</dbReference>
<dbReference type="Gene3D" id="2.20.25.80">
    <property type="entry name" value="WRKY domain"/>
    <property type="match status" value="1"/>
</dbReference>
<evidence type="ECO:0000313" key="8">
    <source>
        <dbReference type="EMBL" id="CAA2957873.1"/>
    </source>
</evidence>
<keyword evidence="3" id="KW-0238">DNA-binding</keyword>
<evidence type="ECO:0000256" key="1">
    <source>
        <dbReference type="ARBA" id="ARBA00004123"/>
    </source>
</evidence>
<dbReference type="SUPFAM" id="SSF118290">
    <property type="entry name" value="WRKY DNA-binding domain"/>
    <property type="match status" value="1"/>
</dbReference>
<dbReference type="InterPro" id="IPR044810">
    <property type="entry name" value="WRKY_plant"/>
</dbReference>
<keyword evidence="4" id="KW-0804">Transcription</keyword>
<evidence type="ECO:0000256" key="5">
    <source>
        <dbReference type="ARBA" id="ARBA00023242"/>
    </source>
</evidence>
<feature type="region of interest" description="Disordered" evidence="6">
    <location>
        <begin position="127"/>
        <end position="156"/>
    </location>
</feature>